<protein>
    <recommendedName>
        <fullName evidence="10">NAD(P)(+)--arginine ADP-ribosyltransferase</fullName>
        <ecNumber evidence="10">2.4.2.31</ecNumber>
    </recommendedName>
    <alternativeName>
        <fullName evidence="10">Mono(ADP-ribosyl)transferase</fullName>
    </alternativeName>
</protein>
<keyword evidence="3" id="KW-0964">Secreted</keyword>
<dbReference type="GO" id="GO:0003950">
    <property type="term" value="F:NAD+ poly-ADP-ribosyltransferase activity"/>
    <property type="evidence" value="ECO:0007669"/>
    <property type="project" value="TreeGrafter"/>
</dbReference>
<dbReference type="PANTHER" id="PTHR10339">
    <property type="entry name" value="ADP-RIBOSYLTRANSFERASE"/>
    <property type="match status" value="1"/>
</dbReference>
<reference evidence="12" key="1">
    <citation type="submission" date="2021-02" db="EMBL/GenBank/DDBJ databases">
        <authorList>
            <person name="Nowell W R."/>
        </authorList>
    </citation>
    <scope>NUCLEOTIDE SEQUENCE</scope>
</reference>
<dbReference type="GO" id="GO:0005576">
    <property type="term" value="C:extracellular region"/>
    <property type="evidence" value="ECO:0007669"/>
    <property type="project" value="UniProtKB-SubCell"/>
</dbReference>
<dbReference type="Proteomes" id="UP000663877">
    <property type="component" value="Unassembled WGS sequence"/>
</dbReference>
<feature type="compositionally biased region" description="Low complexity" evidence="11">
    <location>
        <begin position="256"/>
        <end position="266"/>
    </location>
</feature>
<sequence length="295" mass="33930">MATSVKVNHRLLASFRDEPKRILKPIHGYEEEMLLPLKEACRPLEKILGKELRQNIIISSINSIGCNKELTRCESSSIYLYTMEWSIPENSLYAVLNRTLRLSDRKKLRPWFRYLKLFLTAFYKLPPSEYKTVWRGVREDLTALYSRGKEKTWWSFNSCTSSINVLQSPFYLGNSKTQTIFSIETYSGKFINAHSSFEEEDEILLLPGTCFKVIDVSYSAQGLHTIHLCEIPSFCPVIVEPFPLRQLNQALSRLKTSSPPSTSHSSENNQEYMPQLNTSISITPKKGRLSNLCTK</sequence>
<evidence type="ECO:0000256" key="3">
    <source>
        <dbReference type="ARBA" id="ARBA00022525"/>
    </source>
</evidence>
<dbReference type="AlphaFoldDB" id="A0A815A2V8"/>
<dbReference type="Gene3D" id="3.90.176.10">
    <property type="entry name" value="Toxin ADP-ribosyltransferase, Chain A, domain 1"/>
    <property type="match status" value="1"/>
</dbReference>
<keyword evidence="7" id="KW-0548">Nucleotidyltransferase</keyword>
<dbReference type="InterPro" id="IPR000768">
    <property type="entry name" value="ART"/>
</dbReference>
<dbReference type="PROSITE" id="PS51996">
    <property type="entry name" value="TR_MART"/>
    <property type="match status" value="1"/>
</dbReference>
<proteinExistence type="inferred from homology"/>
<keyword evidence="10" id="KW-0520">NAD</keyword>
<evidence type="ECO:0000256" key="10">
    <source>
        <dbReference type="RuleBase" id="RU361228"/>
    </source>
</evidence>
<keyword evidence="10" id="KW-0521">NADP</keyword>
<keyword evidence="14" id="KW-1185">Reference proteome</keyword>
<evidence type="ECO:0000256" key="11">
    <source>
        <dbReference type="SAM" id="MobiDB-lite"/>
    </source>
</evidence>
<evidence type="ECO:0000256" key="7">
    <source>
        <dbReference type="ARBA" id="ARBA00022695"/>
    </source>
</evidence>
<dbReference type="EMBL" id="CAJNOI010000347">
    <property type="protein sequence ID" value="CAF1251620.1"/>
    <property type="molecule type" value="Genomic_DNA"/>
</dbReference>
<evidence type="ECO:0000256" key="6">
    <source>
        <dbReference type="ARBA" id="ARBA00022679"/>
    </source>
</evidence>
<accession>A0A815A2V8</accession>
<comment type="catalytic activity">
    <reaction evidence="9 10">
        <text>L-arginyl-[protein] + NAD(+) = N(omega)-(ADP-D-ribosyl)-L-arginyl-[protein] + nicotinamide + H(+)</text>
        <dbReference type="Rhea" id="RHEA:19149"/>
        <dbReference type="Rhea" id="RHEA-COMP:10532"/>
        <dbReference type="Rhea" id="RHEA-COMP:15087"/>
        <dbReference type="ChEBI" id="CHEBI:15378"/>
        <dbReference type="ChEBI" id="CHEBI:17154"/>
        <dbReference type="ChEBI" id="CHEBI:29965"/>
        <dbReference type="ChEBI" id="CHEBI:57540"/>
        <dbReference type="ChEBI" id="CHEBI:142554"/>
        <dbReference type="EC" id="2.4.2.31"/>
    </reaction>
</comment>
<gene>
    <name evidence="12" type="ORF">BJG266_LOCUS29620</name>
    <name evidence="13" type="ORF">QVE165_LOCUS46080</name>
</gene>
<dbReference type="EMBL" id="CAJNOM010000672">
    <property type="protein sequence ID" value="CAF1537956.1"/>
    <property type="molecule type" value="Genomic_DNA"/>
</dbReference>
<evidence type="ECO:0000313" key="14">
    <source>
        <dbReference type="Proteomes" id="UP000663832"/>
    </source>
</evidence>
<comment type="subcellular location">
    <subcellularLocation>
        <location evidence="1">Secreted</location>
    </subcellularLocation>
</comment>
<keyword evidence="8" id="KW-0843">Virulence</keyword>
<comment type="caution">
    <text evidence="12">The sequence shown here is derived from an EMBL/GenBank/DDBJ whole genome shotgun (WGS) entry which is preliminary data.</text>
</comment>
<dbReference type="SUPFAM" id="SSF56399">
    <property type="entry name" value="ADP-ribosylation"/>
    <property type="match status" value="1"/>
</dbReference>
<evidence type="ECO:0000256" key="5">
    <source>
        <dbReference type="ARBA" id="ARBA00022676"/>
    </source>
</evidence>
<dbReference type="GO" id="GO:0106274">
    <property type="term" value="F:NAD+-protein-arginine ADP-ribosyltransferase activity"/>
    <property type="evidence" value="ECO:0007669"/>
    <property type="project" value="UniProtKB-EC"/>
</dbReference>
<keyword evidence="6 10" id="KW-0808">Transferase</keyword>
<evidence type="ECO:0000256" key="2">
    <source>
        <dbReference type="ARBA" id="ARBA00009558"/>
    </source>
</evidence>
<organism evidence="12 15">
    <name type="scientific">Adineta steineri</name>
    <dbReference type="NCBI Taxonomy" id="433720"/>
    <lineage>
        <taxon>Eukaryota</taxon>
        <taxon>Metazoa</taxon>
        <taxon>Spiralia</taxon>
        <taxon>Gnathifera</taxon>
        <taxon>Rotifera</taxon>
        <taxon>Eurotatoria</taxon>
        <taxon>Bdelloidea</taxon>
        <taxon>Adinetida</taxon>
        <taxon>Adinetidae</taxon>
        <taxon>Adineta</taxon>
    </lineage>
</organism>
<dbReference type="Pfam" id="PF01129">
    <property type="entry name" value="ART"/>
    <property type="match status" value="1"/>
</dbReference>
<evidence type="ECO:0000256" key="1">
    <source>
        <dbReference type="ARBA" id="ARBA00004613"/>
    </source>
</evidence>
<dbReference type="InterPro" id="IPR050999">
    <property type="entry name" value="ADP-ribosyltransferase_ARG"/>
</dbReference>
<evidence type="ECO:0000256" key="4">
    <source>
        <dbReference type="ARBA" id="ARBA00022656"/>
    </source>
</evidence>
<keyword evidence="5 10" id="KW-0328">Glycosyltransferase</keyword>
<feature type="region of interest" description="Disordered" evidence="11">
    <location>
        <begin position="253"/>
        <end position="277"/>
    </location>
</feature>
<evidence type="ECO:0000256" key="8">
    <source>
        <dbReference type="ARBA" id="ARBA00023026"/>
    </source>
</evidence>
<name>A0A815A2V8_9BILA</name>
<evidence type="ECO:0000313" key="13">
    <source>
        <dbReference type="EMBL" id="CAF1537956.1"/>
    </source>
</evidence>
<evidence type="ECO:0000313" key="12">
    <source>
        <dbReference type="EMBL" id="CAF1251620.1"/>
    </source>
</evidence>
<dbReference type="OrthoDB" id="423533at2759"/>
<evidence type="ECO:0000256" key="9">
    <source>
        <dbReference type="ARBA" id="ARBA00047597"/>
    </source>
</evidence>
<dbReference type="PANTHER" id="PTHR10339:SF25">
    <property type="entry name" value="SECRETED EXOENZYME S"/>
    <property type="match status" value="1"/>
</dbReference>
<comment type="similarity">
    <text evidence="2 10">Belongs to the Arg-specific ADP-ribosyltransferase family.</text>
</comment>
<dbReference type="GO" id="GO:0090729">
    <property type="term" value="F:toxin activity"/>
    <property type="evidence" value="ECO:0007669"/>
    <property type="project" value="UniProtKB-KW"/>
</dbReference>
<dbReference type="GO" id="GO:0016779">
    <property type="term" value="F:nucleotidyltransferase activity"/>
    <property type="evidence" value="ECO:0007669"/>
    <property type="project" value="UniProtKB-KW"/>
</dbReference>
<evidence type="ECO:0000313" key="15">
    <source>
        <dbReference type="Proteomes" id="UP000663877"/>
    </source>
</evidence>
<dbReference type="Proteomes" id="UP000663832">
    <property type="component" value="Unassembled WGS sequence"/>
</dbReference>
<dbReference type="EC" id="2.4.2.31" evidence="10"/>
<feature type="compositionally biased region" description="Polar residues" evidence="11">
    <location>
        <begin position="267"/>
        <end position="277"/>
    </location>
</feature>
<keyword evidence="4" id="KW-0800">Toxin</keyword>